<dbReference type="InterPro" id="IPR000719">
    <property type="entry name" value="Prot_kinase_dom"/>
</dbReference>
<dbReference type="AlphaFoldDB" id="A0A8J5XKY2"/>
<dbReference type="InterPro" id="IPR011009">
    <property type="entry name" value="Kinase-like_dom_sf"/>
</dbReference>
<keyword evidence="10" id="KW-0175">Coiled coil</keyword>
<proteinExistence type="inferred from homology"/>
<name>A0A8J5XKY2_DIALT</name>
<dbReference type="PANTHER" id="PTHR44899">
    <property type="entry name" value="CAMK FAMILY PROTEIN KINASE"/>
    <property type="match status" value="1"/>
</dbReference>
<dbReference type="FunFam" id="3.30.200.20:FF:000097">
    <property type="entry name" value="Probable serine/threonine-protein kinase nek1"/>
    <property type="match status" value="1"/>
</dbReference>
<dbReference type="Proteomes" id="UP000751190">
    <property type="component" value="Unassembled WGS sequence"/>
</dbReference>
<dbReference type="SUPFAM" id="SSF56112">
    <property type="entry name" value="Protein kinase-like (PK-like)"/>
    <property type="match status" value="1"/>
</dbReference>
<evidence type="ECO:0000256" key="3">
    <source>
        <dbReference type="ARBA" id="ARBA00022527"/>
    </source>
</evidence>
<protein>
    <recommendedName>
        <fullName evidence="2">non-specific serine/threonine protein kinase</fullName>
        <ecNumber evidence="2">2.7.11.1</ecNumber>
    </recommendedName>
</protein>
<dbReference type="InterPro" id="IPR051131">
    <property type="entry name" value="NEK_Ser/Thr_kinase_NIMA"/>
</dbReference>
<keyword evidence="3" id="KW-0723">Serine/threonine-protein kinase</keyword>
<keyword evidence="7" id="KW-0067">ATP-binding</keyword>
<dbReference type="EC" id="2.7.11.1" evidence="2"/>
<dbReference type="InterPro" id="IPR008271">
    <property type="entry name" value="Ser/Thr_kinase_AS"/>
</dbReference>
<feature type="region of interest" description="Disordered" evidence="11">
    <location>
        <begin position="611"/>
        <end position="705"/>
    </location>
</feature>
<feature type="compositionally biased region" description="Low complexity" evidence="11">
    <location>
        <begin position="373"/>
        <end position="382"/>
    </location>
</feature>
<feature type="coiled-coil region" evidence="10">
    <location>
        <begin position="394"/>
        <end position="424"/>
    </location>
</feature>
<dbReference type="PROSITE" id="PS50011">
    <property type="entry name" value="PROTEIN_KINASE_DOM"/>
    <property type="match status" value="1"/>
</dbReference>
<dbReference type="OrthoDB" id="248923at2759"/>
<feature type="compositionally biased region" description="Low complexity" evidence="11">
    <location>
        <begin position="334"/>
        <end position="347"/>
    </location>
</feature>
<comment type="catalytic activity">
    <reaction evidence="8">
        <text>L-threonyl-[protein] + ATP = O-phospho-L-threonyl-[protein] + ADP + H(+)</text>
        <dbReference type="Rhea" id="RHEA:46608"/>
        <dbReference type="Rhea" id="RHEA-COMP:11060"/>
        <dbReference type="Rhea" id="RHEA-COMP:11605"/>
        <dbReference type="ChEBI" id="CHEBI:15378"/>
        <dbReference type="ChEBI" id="CHEBI:30013"/>
        <dbReference type="ChEBI" id="CHEBI:30616"/>
        <dbReference type="ChEBI" id="CHEBI:61977"/>
        <dbReference type="ChEBI" id="CHEBI:456216"/>
        <dbReference type="EC" id="2.7.11.1"/>
    </reaction>
</comment>
<reference evidence="13" key="1">
    <citation type="submission" date="2021-05" db="EMBL/GenBank/DDBJ databases">
        <title>The genome of the haptophyte Pavlova lutheri (Diacronema luteri, Pavlovales) - a model for lipid biosynthesis in eukaryotic algae.</title>
        <authorList>
            <person name="Hulatt C.J."/>
            <person name="Posewitz M.C."/>
        </authorList>
    </citation>
    <scope>NUCLEOTIDE SEQUENCE</scope>
    <source>
        <strain evidence="13">NIVA-4/92</strain>
    </source>
</reference>
<dbReference type="PANTHER" id="PTHR44899:SF3">
    <property type="entry name" value="SERINE_THREONINE-PROTEIN KINASE NEK1"/>
    <property type="match status" value="1"/>
</dbReference>
<evidence type="ECO:0000256" key="9">
    <source>
        <dbReference type="ARBA" id="ARBA00048679"/>
    </source>
</evidence>
<evidence type="ECO:0000256" key="11">
    <source>
        <dbReference type="SAM" id="MobiDB-lite"/>
    </source>
</evidence>
<accession>A0A8J5XKY2</accession>
<dbReference type="Gene3D" id="3.30.200.20">
    <property type="entry name" value="Phosphorylase Kinase, domain 1"/>
    <property type="match status" value="1"/>
</dbReference>
<feature type="domain" description="Protein kinase" evidence="12">
    <location>
        <begin position="12"/>
        <end position="269"/>
    </location>
</feature>
<comment type="catalytic activity">
    <reaction evidence="9">
        <text>L-seryl-[protein] + ATP = O-phospho-L-seryl-[protein] + ADP + H(+)</text>
        <dbReference type="Rhea" id="RHEA:17989"/>
        <dbReference type="Rhea" id="RHEA-COMP:9863"/>
        <dbReference type="Rhea" id="RHEA-COMP:11604"/>
        <dbReference type="ChEBI" id="CHEBI:15378"/>
        <dbReference type="ChEBI" id="CHEBI:29999"/>
        <dbReference type="ChEBI" id="CHEBI:30616"/>
        <dbReference type="ChEBI" id="CHEBI:83421"/>
        <dbReference type="ChEBI" id="CHEBI:456216"/>
        <dbReference type="EC" id="2.7.11.1"/>
    </reaction>
</comment>
<evidence type="ECO:0000256" key="6">
    <source>
        <dbReference type="ARBA" id="ARBA00022777"/>
    </source>
</evidence>
<sequence length="742" mass="77843">MPLFEDIPGGVYALIKKLGKGSYGTVYLVRNKKTSNVCCLKKMSLKSMSEQERMRALQEAQLLAQLNHPNIVAYVDSFVAKSKLHLFMQYCEGGDLDARLVRMKAAGEVVPETLVLDWASQMAFALSYLHEKKVLHRDLKAANVFLTGSGVVKLGDFGVSRVLSATQELASTFVGTPYYLSPELLGNQPYNSASDVWAYGCIVYEMCTYAHPFEAADFPTLAVRILNAEPPALPQPPYSEALASLVAGMLRKNPSKRTGLREVLASPIVRARMARFVEEFVAPAACATGATGGGGSAPAGARAPTVGKAVRAGKQPGLSAVASVRSPPSLPVEAHAAAGRAGAPTAHADSEATIEPARPPTSGSRRTAAGRPTTASAQSAEAEAVRREHEALILAEIEFEKARLQDKMAALEREQMRVAAQQQQSSSLRAFQRLLEHAGGGEGEQSAEPPHPPPPKPRVVAHGDERWPALPGEPGWAEPVTAAAANAGASPPFTAIVPGAGALDRTLSAPTSPAALGARVDAGAVAGADGGSRAHADISLEGTVQLVAGLAPPRVRAPALLEATLDAVQLGLGLDGGRAHALSEPPTRTLDEWSQCYAPSADGKGLRIQSQLSHSAQSAKSAELSGAGAGGHAAPQRPPVAGRQPSGGEETYESDFERYSSQLEEEEAQLAEADGADDAVPLRPSPPRAARADRWVAPGRGAGGHDGVSELEAELLELQNLEQFMQTAKVYSVVLGGRQDDP</sequence>
<dbReference type="EMBL" id="JAGTXO010000008">
    <property type="protein sequence ID" value="KAG8466216.1"/>
    <property type="molecule type" value="Genomic_DNA"/>
</dbReference>
<dbReference type="SMART" id="SM00220">
    <property type="entry name" value="S_TKc"/>
    <property type="match status" value="1"/>
</dbReference>
<feature type="compositionally biased region" description="Acidic residues" evidence="11">
    <location>
        <begin position="663"/>
        <end position="677"/>
    </location>
</feature>
<comment type="similarity">
    <text evidence="1">Belongs to the protein kinase superfamily. NEK Ser/Thr protein kinase family. NIMA subfamily.</text>
</comment>
<comment type="caution">
    <text evidence="13">The sequence shown here is derived from an EMBL/GenBank/DDBJ whole genome shotgun (WGS) entry which is preliminary data.</text>
</comment>
<feature type="region of interest" description="Disordered" evidence="11">
    <location>
        <begin position="290"/>
        <end position="384"/>
    </location>
</feature>
<dbReference type="CDD" id="cd08215">
    <property type="entry name" value="STKc_Nek"/>
    <property type="match status" value="1"/>
</dbReference>
<feature type="compositionally biased region" description="Polar residues" evidence="11">
    <location>
        <begin position="611"/>
        <end position="620"/>
    </location>
</feature>
<evidence type="ECO:0000256" key="2">
    <source>
        <dbReference type="ARBA" id="ARBA00012513"/>
    </source>
</evidence>
<evidence type="ECO:0000259" key="12">
    <source>
        <dbReference type="PROSITE" id="PS50011"/>
    </source>
</evidence>
<dbReference type="GO" id="GO:0004674">
    <property type="term" value="F:protein serine/threonine kinase activity"/>
    <property type="evidence" value="ECO:0007669"/>
    <property type="project" value="UniProtKB-KW"/>
</dbReference>
<keyword evidence="4" id="KW-0808">Transferase</keyword>
<evidence type="ECO:0000256" key="1">
    <source>
        <dbReference type="ARBA" id="ARBA00010886"/>
    </source>
</evidence>
<dbReference type="PROSITE" id="PS00108">
    <property type="entry name" value="PROTEIN_KINASE_ST"/>
    <property type="match status" value="1"/>
</dbReference>
<evidence type="ECO:0000256" key="8">
    <source>
        <dbReference type="ARBA" id="ARBA00047899"/>
    </source>
</evidence>
<evidence type="ECO:0000256" key="4">
    <source>
        <dbReference type="ARBA" id="ARBA00022679"/>
    </source>
</evidence>
<evidence type="ECO:0000256" key="10">
    <source>
        <dbReference type="SAM" id="Coils"/>
    </source>
</evidence>
<gene>
    <name evidence="13" type="ORF">KFE25_001972</name>
</gene>
<keyword evidence="14" id="KW-1185">Reference proteome</keyword>
<dbReference type="Pfam" id="PF00069">
    <property type="entry name" value="Pkinase"/>
    <property type="match status" value="1"/>
</dbReference>
<keyword evidence="6" id="KW-0418">Kinase</keyword>
<dbReference type="GO" id="GO:0005524">
    <property type="term" value="F:ATP binding"/>
    <property type="evidence" value="ECO:0007669"/>
    <property type="project" value="UniProtKB-KW"/>
</dbReference>
<evidence type="ECO:0000313" key="13">
    <source>
        <dbReference type="EMBL" id="KAG8466216.1"/>
    </source>
</evidence>
<organism evidence="13 14">
    <name type="scientific">Diacronema lutheri</name>
    <name type="common">Unicellular marine alga</name>
    <name type="synonym">Monochrysis lutheri</name>
    <dbReference type="NCBI Taxonomy" id="2081491"/>
    <lineage>
        <taxon>Eukaryota</taxon>
        <taxon>Haptista</taxon>
        <taxon>Haptophyta</taxon>
        <taxon>Pavlovophyceae</taxon>
        <taxon>Pavlovales</taxon>
        <taxon>Pavlovaceae</taxon>
        <taxon>Diacronema</taxon>
    </lineage>
</organism>
<feature type="region of interest" description="Disordered" evidence="11">
    <location>
        <begin position="439"/>
        <end position="463"/>
    </location>
</feature>
<keyword evidence="5" id="KW-0547">Nucleotide-binding</keyword>
<evidence type="ECO:0000256" key="5">
    <source>
        <dbReference type="ARBA" id="ARBA00022741"/>
    </source>
</evidence>
<dbReference type="Gene3D" id="1.10.510.10">
    <property type="entry name" value="Transferase(Phosphotransferase) domain 1"/>
    <property type="match status" value="1"/>
</dbReference>
<evidence type="ECO:0000256" key="7">
    <source>
        <dbReference type="ARBA" id="ARBA00022840"/>
    </source>
</evidence>
<evidence type="ECO:0000313" key="14">
    <source>
        <dbReference type="Proteomes" id="UP000751190"/>
    </source>
</evidence>